<dbReference type="InterPro" id="IPR018228">
    <property type="entry name" value="DNase_TatD-rel_CS"/>
</dbReference>
<sequence>MIIDTHCHIDMYPNPIQVLNECEKREIIVISMTSLPSHFELGYNHFRDKKKVRQALGFHPLFMKKYDSIEISKFKKLIKNTTYIGEIGLDFSKEGIMTKGLQVKIFTEILSIIKNCGSKKLISLHSRGAEKEVLSKLIDYDIKHAIFHWYSGHIEDAEKILTAGYYFSINTSMIKSKKGIDLINRIPLHRVLIESDGPYIVNKGKLIYPYDLLEVYNYLAKTNGLTLDEVICQIKNNFFGLISSIKS</sequence>
<protein>
    <submittedName>
        <fullName evidence="5">TatD DNase family protein</fullName>
    </submittedName>
</protein>
<proteinExistence type="inferred from homology"/>
<dbReference type="RefSeq" id="WP_091093320.1">
    <property type="nucleotide sequence ID" value="NZ_FNRD01000015.1"/>
</dbReference>
<keyword evidence="2 4" id="KW-0479">Metal-binding</keyword>
<organism evidence="5 6">
    <name type="scientific">Flavobacterium gillisiae</name>
    <dbReference type="NCBI Taxonomy" id="150146"/>
    <lineage>
        <taxon>Bacteria</taxon>
        <taxon>Pseudomonadati</taxon>
        <taxon>Bacteroidota</taxon>
        <taxon>Flavobacteriia</taxon>
        <taxon>Flavobacteriales</taxon>
        <taxon>Flavobacteriaceae</taxon>
        <taxon>Flavobacterium</taxon>
    </lineage>
</organism>
<feature type="binding site" evidence="4">
    <location>
        <position position="6"/>
    </location>
    <ligand>
        <name>a divalent metal cation</name>
        <dbReference type="ChEBI" id="CHEBI:60240"/>
        <label>1</label>
    </ligand>
</feature>
<dbReference type="PROSITE" id="PS01137">
    <property type="entry name" value="TATD_1"/>
    <property type="match status" value="1"/>
</dbReference>
<dbReference type="AlphaFoldDB" id="A0A1H4FYI0"/>
<feature type="binding site" evidence="4">
    <location>
        <position position="148"/>
    </location>
    <ligand>
        <name>a divalent metal cation</name>
        <dbReference type="ChEBI" id="CHEBI:60240"/>
        <label>2</label>
    </ligand>
</feature>
<name>A0A1H4FYI0_9FLAO</name>
<feature type="binding site" evidence="4">
    <location>
        <position position="8"/>
    </location>
    <ligand>
        <name>a divalent metal cation</name>
        <dbReference type="ChEBI" id="CHEBI:60240"/>
        <label>1</label>
    </ligand>
</feature>
<evidence type="ECO:0000313" key="5">
    <source>
        <dbReference type="EMBL" id="SEB02344.1"/>
    </source>
</evidence>
<dbReference type="InterPro" id="IPR001130">
    <property type="entry name" value="TatD-like"/>
</dbReference>
<dbReference type="OrthoDB" id="9810005at2"/>
<dbReference type="Pfam" id="PF01026">
    <property type="entry name" value="TatD_DNase"/>
    <property type="match status" value="1"/>
</dbReference>
<evidence type="ECO:0000256" key="2">
    <source>
        <dbReference type="ARBA" id="ARBA00022723"/>
    </source>
</evidence>
<feature type="binding site" evidence="4">
    <location>
        <position position="86"/>
    </location>
    <ligand>
        <name>a divalent metal cation</name>
        <dbReference type="ChEBI" id="CHEBI:60240"/>
        <label>1</label>
    </ligand>
</feature>
<evidence type="ECO:0000256" key="1">
    <source>
        <dbReference type="ARBA" id="ARBA00009275"/>
    </source>
</evidence>
<dbReference type="Gene3D" id="3.20.20.140">
    <property type="entry name" value="Metal-dependent hydrolases"/>
    <property type="match status" value="1"/>
</dbReference>
<keyword evidence="3" id="KW-0378">Hydrolase</keyword>
<keyword evidence="6" id="KW-1185">Reference proteome</keyword>
<feature type="binding site" evidence="4">
    <location>
        <position position="125"/>
    </location>
    <ligand>
        <name>a divalent metal cation</name>
        <dbReference type="ChEBI" id="CHEBI:60240"/>
        <label>2</label>
    </ligand>
</feature>
<evidence type="ECO:0000313" key="6">
    <source>
        <dbReference type="Proteomes" id="UP000198951"/>
    </source>
</evidence>
<dbReference type="GO" id="GO:0046872">
    <property type="term" value="F:metal ion binding"/>
    <property type="evidence" value="ECO:0007669"/>
    <property type="project" value="UniProtKB-KW"/>
</dbReference>
<dbReference type="PANTHER" id="PTHR46317">
    <property type="entry name" value="HYDROLASE OF PHP SUPERFAMILY-RELATED PROTEIN"/>
    <property type="match status" value="1"/>
</dbReference>
<dbReference type="GO" id="GO:0016788">
    <property type="term" value="F:hydrolase activity, acting on ester bonds"/>
    <property type="evidence" value="ECO:0007669"/>
    <property type="project" value="InterPro"/>
</dbReference>
<accession>A0A1H4FYI0</accession>
<dbReference type="PANTHER" id="PTHR46317:SF1">
    <property type="entry name" value="HYDROLASE, TATD FAMILY"/>
    <property type="match status" value="1"/>
</dbReference>
<reference evidence="6" key="1">
    <citation type="submission" date="2016-10" db="EMBL/GenBank/DDBJ databases">
        <authorList>
            <person name="Varghese N."/>
            <person name="Submissions S."/>
        </authorList>
    </citation>
    <scope>NUCLEOTIDE SEQUENCE [LARGE SCALE GENOMIC DNA]</scope>
    <source>
        <strain evidence="6">DSM 22376</strain>
    </source>
</reference>
<evidence type="ECO:0000256" key="4">
    <source>
        <dbReference type="PIRSR" id="PIRSR005902-1"/>
    </source>
</evidence>
<comment type="similarity">
    <text evidence="1">Belongs to the metallo-dependent hydrolases superfamily. TatD-type hydrolase family.</text>
</comment>
<dbReference type="SUPFAM" id="SSF51556">
    <property type="entry name" value="Metallo-dependent hydrolases"/>
    <property type="match status" value="1"/>
</dbReference>
<dbReference type="Proteomes" id="UP000198951">
    <property type="component" value="Unassembled WGS sequence"/>
</dbReference>
<feature type="binding site" evidence="4">
    <location>
        <position position="196"/>
    </location>
    <ligand>
        <name>a divalent metal cation</name>
        <dbReference type="ChEBI" id="CHEBI:60240"/>
        <label>1</label>
    </ligand>
</feature>
<dbReference type="STRING" id="150146.SAMN05443667_115118"/>
<dbReference type="PIRSF" id="PIRSF005902">
    <property type="entry name" value="DNase_TatD"/>
    <property type="match status" value="1"/>
</dbReference>
<gene>
    <name evidence="5" type="ORF">SAMN05443667_115118</name>
</gene>
<evidence type="ECO:0000256" key="3">
    <source>
        <dbReference type="ARBA" id="ARBA00022801"/>
    </source>
</evidence>
<dbReference type="EMBL" id="FNRD01000015">
    <property type="protein sequence ID" value="SEB02344.1"/>
    <property type="molecule type" value="Genomic_DNA"/>
</dbReference>
<dbReference type="InterPro" id="IPR032466">
    <property type="entry name" value="Metal_Hydrolase"/>
</dbReference>